<evidence type="ECO:0000313" key="1">
    <source>
        <dbReference type="Proteomes" id="UP000887561"/>
    </source>
</evidence>
<sequence>MTVDGIAVVAAAVLLEFEDKFVAALVEVDVTLVLFEFTEIEVELVLLEFVEILLEFVEGIVVVEGVLLEFVDEFVDEATVELEGPAVDTCIIPQIFAFEMLEDIGRPIDRTALVEELVTDIGKLLEFEDEVVAEFVAICVAKVVLVEFVTVDGLVLLEFAVSAKAVLLEFVDELFTPFVLFEVEGGLVAEFVFACIETVIVLFKFEFELVAKFMVDCVVAGIIVTLEFVGDPVLLELVDVELAEGVILVEFNTPTVGICIIPQTVEAFAVPFKDVALVEFNKAGDDEFAEELVTDIGNDVVVLFDASELLEFVDEVVVEFVAICVAKAVLLEFEFELVAEFMVDWVVAGIVILEFVGEPVLFELVDVELAKGVILVAFNTPAVGICIIPQMLEFEMLEDIGSPIDRTALIVVV</sequence>
<accession>A0A915MH42</accession>
<organism evidence="1 2">
    <name type="scientific">Meloidogyne javanica</name>
    <name type="common">Root-knot nematode worm</name>
    <dbReference type="NCBI Taxonomy" id="6303"/>
    <lineage>
        <taxon>Eukaryota</taxon>
        <taxon>Metazoa</taxon>
        <taxon>Ecdysozoa</taxon>
        <taxon>Nematoda</taxon>
        <taxon>Chromadorea</taxon>
        <taxon>Rhabditida</taxon>
        <taxon>Tylenchina</taxon>
        <taxon>Tylenchomorpha</taxon>
        <taxon>Tylenchoidea</taxon>
        <taxon>Meloidogynidae</taxon>
        <taxon>Meloidogyninae</taxon>
        <taxon>Meloidogyne</taxon>
        <taxon>Meloidogyne incognita group</taxon>
    </lineage>
</organism>
<dbReference type="Proteomes" id="UP000887561">
    <property type="component" value="Unplaced"/>
</dbReference>
<dbReference type="WBParaSite" id="scaffold36157_cov211.g23021">
    <property type="protein sequence ID" value="scaffold36157_cov211.g23021"/>
    <property type="gene ID" value="scaffold36157_cov211.g23021"/>
</dbReference>
<keyword evidence="1" id="KW-1185">Reference proteome</keyword>
<protein>
    <submittedName>
        <fullName evidence="2">Uncharacterized protein</fullName>
    </submittedName>
</protein>
<evidence type="ECO:0000313" key="2">
    <source>
        <dbReference type="WBParaSite" id="scaffold36157_cov211.g23021"/>
    </source>
</evidence>
<dbReference type="AlphaFoldDB" id="A0A915MH42"/>
<reference evidence="2" key="1">
    <citation type="submission" date="2022-11" db="UniProtKB">
        <authorList>
            <consortium name="WormBaseParasite"/>
        </authorList>
    </citation>
    <scope>IDENTIFICATION</scope>
</reference>
<proteinExistence type="predicted"/>
<name>A0A915MH42_MELJA</name>